<keyword evidence="10" id="KW-1185">Reference proteome</keyword>
<evidence type="ECO:0000256" key="4">
    <source>
        <dbReference type="ARBA" id="ARBA00022964"/>
    </source>
</evidence>
<name>A0AAD9IYP1_9ANNE</name>
<accession>A0AAD9IYP1</accession>
<evidence type="ECO:0000256" key="2">
    <source>
        <dbReference type="ARBA" id="ARBA00022723"/>
    </source>
</evidence>
<dbReference type="InterPro" id="IPR018247">
    <property type="entry name" value="EF_Hand_1_Ca_BS"/>
</dbReference>
<feature type="domain" description="Fe2OG dioxygenase" evidence="8">
    <location>
        <begin position="251"/>
        <end position="394"/>
    </location>
</feature>
<dbReference type="InterPro" id="IPR006620">
    <property type="entry name" value="Pro_4_hyd_alph"/>
</dbReference>
<feature type="chain" id="PRO_5042114075" description="Fe2OG dioxygenase domain-containing protein" evidence="7">
    <location>
        <begin position="23"/>
        <end position="405"/>
    </location>
</feature>
<keyword evidence="3" id="KW-0847">Vitamin C</keyword>
<evidence type="ECO:0000313" key="10">
    <source>
        <dbReference type="Proteomes" id="UP001208570"/>
    </source>
</evidence>
<evidence type="ECO:0000256" key="3">
    <source>
        <dbReference type="ARBA" id="ARBA00022896"/>
    </source>
</evidence>
<dbReference type="PANTHER" id="PTHR10869">
    <property type="entry name" value="PROLYL 4-HYDROXYLASE ALPHA SUBUNIT"/>
    <property type="match status" value="1"/>
</dbReference>
<dbReference type="GO" id="GO:0005783">
    <property type="term" value="C:endoplasmic reticulum"/>
    <property type="evidence" value="ECO:0007669"/>
    <property type="project" value="TreeGrafter"/>
</dbReference>
<dbReference type="GO" id="GO:0004656">
    <property type="term" value="F:procollagen-proline 4-dioxygenase activity"/>
    <property type="evidence" value="ECO:0007669"/>
    <property type="project" value="TreeGrafter"/>
</dbReference>
<dbReference type="Gene3D" id="2.60.120.620">
    <property type="entry name" value="q2cbj1_9rhob like domain"/>
    <property type="match status" value="1"/>
</dbReference>
<evidence type="ECO:0000256" key="7">
    <source>
        <dbReference type="SAM" id="SignalP"/>
    </source>
</evidence>
<dbReference type="PROSITE" id="PS51471">
    <property type="entry name" value="FE2OG_OXY"/>
    <property type="match status" value="1"/>
</dbReference>
<dbReference type="GO" id="GO:0031418">
    <property type="term" value="F:L-ascorbic acid binding"/>
    <property type="evidence" value="ECO:0007669"/>
    <property type="project" value="UniProtKB-KW"/>
</dbReference>
<dbReference type="AlphaFoldDB" id="A0AAD9IYP1"/>
<dbReference type="EMBL" id="JAODUP010000855">
    <property type="protein sequence ID" value="KAK2143309.1"/>
    <property type="molecule type" value="Genomic_DNA"/>
</dbReference>
<keyword evidence="4" id="KW-0223">Dioxygenase</keyword>
<dbReference type="Pfam" id="PF13640">
    <property type="entry name" value="2OG-FeII_Oxy_3"/>
    <property type="match status" value="1"/>
</dbReference>
<gene>
    <name evidence="9" type="ORF">LSH36_855g01110</name>
</gene>
<keyword evidence="7" id="KW-0732">Signal</keyword>
<evidence type="ECO:0000256" key="6">
    <source>
        <dbReference type="ARBA" id="ARBA00023004"/>
    </source>
</evidence>
<proteinExistence type="predicted"/>
<dbReference type="PANTHER" id="PTHR10869:SF246">
    <property type="entry name" value="TRANSMEMBRANE PROLYL 4-HYDROXYLASE"/>
    <property type="match status" value="1"/>
</dbReference>
<evidence type="ECO:0000313" key="9">
    <source>
        <dbReference type="EMBL" id="KAK2143309.1"/>
    </source>
</evidence>
<protein>
    <recommendedName>
        <fullName evidence="8">Fe2OG dioxygenase domain-containing protein</fullName>
    </recommendedName>
</protein>
<keyword evidence="2" id="KW-0479">Metal-binding</keyword>
<dbReference type="SMART" id="SM00702">
    <property type="entry name" value="P4Hc"/>
    <property type="match status" value="1"/>
</dbReference>
<feature type="signal peptide" evidence="7">
    <location>
        <begin position="1"/>
        <end position="22"/>
    </location>
</feature>
<comment type="cofactor">
    <cofactor evidence="1">
        <name>L-ascorbate</name>
        <dbReference type="ChEBI" id="CHEBI:38290"/>
    </cofactor>
</comment>
<dbReference type="InterPro" id="IPR045054">
    <property type="entry name" value="P4HA-like"/>
</dbReference>
<dbReference type="Proteomes" id="UP001208570">
    <property type="component" value="Unassembled WGS sequence"/>
</dbReference>
<keyword evidence="5" id="KW-0560">Oxidoreductase</keyword>
<evidence type="ECO:0000256" key="1">
    <source>
        <dbReference type="ARBA" id="ARBA00001961"/>
    </source>
</evidence>
<dbReference type="InterPro" id="IPR044862">
    <property type="entry name" value="Pro_4_hyd_alph_FE2OG_OXY"/>
</dbReference>
<organism evidence="9 10">
    <name type="scientific">Paralvinella palmiformis</name>
    <dbReference type="NCBI Taxonomy" id="53620"/>
    <lineage>
        <taxon>Eukaryota</taxon>
        <taxon>Metazoa</taxon>
        <taxon>Spiralia</taxon>
        <taxon>Lophotrochozoa</taxon>
        <taxon>Annelida</taxon>
        <taxon>Polychaeta</taxon>
        <taxon>Sedentaria</taxon>
        <taxon>Canalipalpata</taxon>
        <taxon>Terebellida</taxon>
        <taxon>Terebelliformia</taxon>
        <taxon>Alvinellidae</taxon>
        <taxon>Paralvinella</taxon>
    </lineage>
</organism>
<comment type="caution">
    <text evidence="9">The sequence shown here is derived from an EMBL/GenBank/DDBJ whole genome shotgun (WGS) entry which is preliminary data.</text>
</comment>
<dbReference type="GO" id="GO:0005506">
    <property type="term" value="F:iron ion binding"/>
    <property type="evidence" value="ECO:0007669"/>
    <property type="project" value="InterPro"/>
</dbReference>
<evidence type="ECO:0000256" key="5">
    <source>
        <dbReference type="ARBA" id="ARBA00023002"/>
    </source>
</evidence>
<sequence length="405" mass="46225">MRLSIIWAFICILYLFVYCFNAQETNAQIDDFCTGDGDTLECADKLKVNRHSGLYSFTLKQLEGVQVGHVQDVSLEDGTILKLKTLSMKPLLFEIRGFLSSLECAHLMSLASSQGLEESLTVRTDGMKSSSVKLLDINSDQRLSVNEIEKAVFENSITWIETIIYYFFIISRFLYTECYQGVSFITPEELQQIDVNDLTNYLSAFAKIHPIKQSRYSKQSWLYPDSSTDDVFRQIQNRVIEVTRLPPVMIKKSDFQVVVYDEGGHYNAHQDSDTSSSVPCCTQKRRTNCRICRFMTVLFYLNDVTEGGGTAFPVAGNDTYDEQELRVKHLINLQQSCDEANLIVQPELGKAVIWYNHHVDESTGWIGAMDVMSWHGGCPVIRGQKWIANFWIKYADDKEAFLADE</sequence>
<dbReference type="PROSITE" id="PS00018">
    <property type="entry name" value="EF_HAND_1"/>
    <property type="match status" value="1"/>
</dbReference>
<dbReference type="InterPro" id="IPR005123">
    <property type="entry name" value="Oxoglu/Fe-dep_dioxygenase_dom"/>
</dbReference>
<keyword evidence="6" id="KW-0408">Iron</keyword>
<evidence type="ECO:0000259" key="8">
    <source>
        <dbReference type="PROSITE" id="PS51471"/>
    </source>
</evidence>
<reference evidence="9" key="1">
    <citation type="journal article" date="2023" name="Mol. Biol. Evol.">
        <title>Third-Generation Sequencing Reveals the Adaptive Role of the Epigenome in Three Deep-Sea Polychaetes.</title>
        <authorList>
            <person name="Perez M."/>
            <person name="Aroh O."/>
            <person name="Sun Y."/>
            <person name="Lan Y."/>
            <person name="Juniper S.K."/>
            <person name="Young C.R."/>
            <person name="Angers B."/>
            <person name="Qian P.Y."/>
        </authorList>
    </citation>
    <scope>NUCLEOTIDE SEQUENCE</scope>
    <source>
        <strain evidence="9">P08H-3</strain>
    </source>
</reference>